<sequence>MSKEPMEGNWMSTPAADEDEGTKFNGEGGSRKVHQFYFVKFWPYKDPEKDSKLEWSRQQCEQLDQEKKLIVDDKMKEIMSRGENIYSELERKRYRSAVLGAGVEWKTLVVGFLQASMDKLNVTASSSSKQPAIHSPRTLVTHGSNNLAKEEQLSKKTPSAHQPQFLMSSLRNEIGRAYFWYSQSKNRKKFEQILKEIKEIEDRHDKAKADAAAKGNIWNPLSSKKAIEDQIRLLNKIPDELKPERCEVMEEIKCLENELKALKKEENIVSEKFQRLINRKSDLCDFVLAIRKEEDEANANYNEYVSLIRNVNELARNKDVKALEQLSSKQVDDFMRQWKDSQSFRERYEKTVLWSLHYREMSRDGRIRNDHEQPILENGEIHQLFLHLVSTFLTLFLLLDVRNKMLH</sequence>
<feature type="coiled-coil region" evidence="10">
    <location>
        <begin position="245"/>
        <end position="279"/>
    </location>
</feature>
<evidence type="ECO:0000256" key="4">
    <source>
        <dbReference type="ARBA" id="ARBA00022692"/>
    </source>
</evidence>
<dbReference type="GO" id="GO:0005886">
    <property type="term" value="C:plasma membrane"/>
    <property type="evidence" value="ECO:0007669"/>
    <property type="project" value="UniProtKB-SubCell"/>
</dbReference>
<dbReference type="STRING" id="3635.A0A1U8ICE0"/>
<name>A0A1U8ICE0_GOSHI</name>
<dbReference type="GeneID" id="107895142"/>
<protein>
    <submittedName>
        <fullName evidence="13">Proton pump-interactor BIP131</fullName>
    </submittedName>
</protein>
<evidence type="ECO:0000313" key="13">
    <source>
        <dbReference type="RefSeq" id="XP_016675870.2"/>
    </source>
</evidence>
<keyword evidence="7 10" id="KW-0175">Coiled coil</keyword>
<evidence type="ECO:0000256" key="1">
    <source>
        <dbReference type="ARBA" id="ARBA00004162"/>
    </source>
</evidence>
<keyword evidence="8" id="KW-0472">Membrane</keyword>
<evidence type="ECO:0000313" key="12">
    <source>
        <dbReference type="Proteomes" id="UP000818029"/>
    </source>
</evidence>
<dbReference type="KEGG" id="ghi:107895142"/>
<dbReference type="Proteomes" id="UP000818029">
    <property type="component" value="Chromosome A13"/>
</dbReference>
<evidence type="ECO:0000256" key="5">
    <source>
        <dbReference type="ARBA" id="ARBA00022824"/>
    </source>
</evidence>
<evidence type="ECO:0000256" key="9">
    <source>
        <dbReference type="ARBA" id="ARBA00038080"/>
    </source>
</evidence>
<gene>
    <name evidence="13" type="primary">LOC107895142</name>
</gene>
<accession>A0A1U8ICE0</accession>
<evidence type="ECO:0000256" key="11">
    <source>
        <dbReference type="SAM" id="MobiDB-lite"/>
    </source>
</evidence>
<dbReference type="PANTHER" id="PTHR32219">
    <property type="entry name" value="RNA-BINDING PROTEIN YLMH-RELATED"/>
    <property type="match status" value="1"/>
</dbReference>
<evidence type="ECO:0000256" key="7">
    <source>
        <dbReference type="ARBA" id="ARBA00023054"/>
    </source>
</evidence>
<keyword evidence="12" id="KW-1185">Reference proteome</keyword>
<dbReference type="GO" id="GO:0005789">
    <property type="term" value="C:endoplasmic reticulum membrane"/>
    <property type="evidence" value="ECO:0007669"/>
    <property type="project" value="UniProtKB-SubCell"/>
</dbReference>
<dbReference type="RefSeq" id="XP_016675870.2">
    <property type="nucleotide sequence ID" value="XM_016820381.2"/>
</dbReference>
<reference evidence="13" key="2">
    <citation type="submission" date="2025-08" db="UniProtKB">
        <authorList>
            <consortium name="RefSeq"/>
        </authorList>
    </citation>
    <scope>IDENTIFICATION</scope>
</reference>
<keyword evidence="4" id="KW-0812">Transmembrane</keyword>
<keyword evidence="3" id="KW-1003">Cell membrane</keyword>
<dbReference type="PaxDb" id="3635-A0A1U8ICE0"/>
<comment type="subcellular location">
    <subcellularLocation>
        <location evidence="1">Cell membrane</location>
        <topology evidence="1">Single-pass membrane protein</topology>
    </subcellularLocation>
    <subcellularLocation>
        <location evidence="2">Endoplasmic reticulum membrane</location>
        <topology evidence="2">Single-pass membrane protein</topology>
    </subcellularLocation>
</comment>
<keyword evidence="5" id="KW-0256">Endoplasmic reticulum</keyword>
<evidence type="ECO:0000256" key="6">
    <source>
        <dbReference type="ARBA" id="ARBA00022989"/>
    </source>
</evidence>
<dbReference type="PANTHER" id="PTHR32219:SF21">
    <property type="entry name" value="PROTON PUMP-INTERACTOR 1-LIKE"/>
    <property type="match status" value="1"/>
</dbReference>
<evidence type="ECO:0000256" key="10">
    <source>
        <dbReference type="SAM" id="Coils"/>
    </source>
</evidence>
<evidence type="ECO:0000256" key="8">
    <source>
        <dbReference type="ARBA" id="ARBA00023136"/>
    </source>
</evidence>
<proteinExistence type="inferred from homology"/>
<dbReference type="AlphaFoldDB" id="A0A1U8ICE0"/>
<organism evidence="12 13">
    <name type="scientific">Gossypium hirsutum</name>
    <name type="common">Upland cotton</name>
    <name type="synonym">Gossypium mexicanum</name>
    <dbReference type="NCBI Taxonomy" id="3635"/>
    <lineage>
        <taxon>Eukaryota</taxon>
        <taxon>Viridiplantae</taxon>
        <taxon>Streptophyta</taxon>
        <taxon>Embryophyta</taxon>
        <taxon>Tracheophyta</taxon>
        <taxon>Spermatophyta</taxon>
        <taxon>Magnoliopsida</taxon>
        <taxon>eudicotyledons</taxon>
        <taxon>Gunneridae</taxon>
        <taxon>Pentapetalae</taxon>
        <taxon>rosids</taxon>
        <taxon>malvids</taxon>
        <taxon>Malvales</taxon>
        <taxon>Malvaceae</taxon>
        <taxon>Malvoideae</taxon>
        <taxon>Gossypium</taxon>
    </lineage>
</organism>
<feature type="region of interest" description="Disordered" evidence="11">
    <location>
        <begin position="1"/>
        <end position="27"/>
    </location>
</feature>
<evidence type="ECO:0000256" key="2">
    <source>
        <dbReference type="ARBA" id="ARBA00004389"/>
    </source>
</evidence>
<reference evidence="12" key="1">
    <citation type="journal article" date="2020" name="Nat. Genet.">
        <title>Genomic diversifications of five Gossypium allopolyploid species and their impact on cotton improvement.</title>
        <authorList>
            <person name="Chen Z.J."/>
            <person name="Sreedasyam A."/>
            <person name="Ando A."/>
            <person name="Song Q."/>
            <person name="De Santiago L.M."/>
            <person name="Hulse-Kemp A.M."/>
            <person name="Ding M."/>
            <person name="Ye W."/>
            <person name="Kirkbride R.C."/>
            <person name="Jenkins J."/>
            <person name="Plott C."/>
            <person name="Lovell J."/>
            <person name="Lin Y.M."/>
            <person name="Vaughn R."/>
            <person name="Liu B."/>
            <person name="Simpson S."/>
            <person name="Scheffler B.E."/>
            <person name="Wen L."/>
            <person name="Saski C.A."/>
            <person name="Grover C.E."/>
            <person name="Hu G."/>
            <person name="Conover J.L."/>
            <person name="Carlson J.W."/>
            <person name="Shu S."/>
            <person name="Boston L.B."/>
            <person name="Williams M."/>
            <person name="Peterson D.G."/>
            <person name="McGee K."/>
            <person name="Jones D.C."/>
            <person name="Wendel J.F."/>
            <person name="Stelly D.M."/>
            <person name="Grimwood J."/>
            <person name="Schmutz J."/>
        </authorList>
    </citation>
    <scope>NUCLEOTIDE SEQUENCE [LARGE SCALE GENOMIC DNA]</scope>
    <source>
        <strain evidence="12">cv. TM-1</strain>
    </source>
</reference>
<keyword evidence="6" id="KW-1133">Transmembrane helix</keyword>
<dbReference type="InterPro" id="IPR055282">
    <property type="entry name" value="PPI1-4"/>
</dbReference>
<comment type="similarity">
    <text evidence="9">Belongs to the plant Proton pump-interactor protein family.</text>
</comment>
<evidence type="ECO:0000256" key="3">
    <source>
        <dbReference type="ARBA" id="ARBA00022475"/>
    </source>
</evidence>